<evidence type="ECO:0000256" key="3">
    <source>
        <dbReference type="ARBA" id="ARBA00022448"/>
    </source>
</evidence>
<evidence type="ECO:0000256" key="5">
    <source>
        <dbReference type="ARBA" id="ARBA00022519"/>
    </source>
</evidence>
<keyword evidence="6" id="KW-0812">Transmembrane</keyword>
<comment type="subcellular location">
    <subcellularLocation>
        <location evidence="1">Cell inner membrane</location>
        <topology evidence="1">Single-pass membrane protein</topology>
    </subcellularLocation>
</comment>
<evidence type="ECO:0000256" key="7">
    <source>
        <dbReference type="ARBA" id="ARBA00022927"/>
    </source>
</evidence>
<evidence type="ECO:0000256" key="6">
    <source>
        <dbReference type="ARBA" id="ARBA00022692"/>
    </source>
</evidence>
<evidence type="ECO:0000256" key="9">
    <source>
        <dbReference type="ARBA" id="ARBA00023136"/>
    </source>
</evidence>
<evidence type="ECO:0000313" key="13">
    <source>
        <dbReference type="EMBL" id="GAA4891264.1"/>
    </source>
</evidence>
<evidence type="ECO:0000256" key="10">
    <source>
        <dbReference type="PIRNR" id="PIRNR015761"/>
    </source>
</evidence>
<evidence type="ECO:0000259" key="11">
    <source>
        <dbReference type="Pfam" id="PF05134"/>
    </source>
</evidence>
<dbReference type="Proteomes" id="UP001499988">
    <property type="component" value="Unassembled WGS sequence"/>
</dbReference>
<dbReference type="Pfam" id="PF05134">
    <property type="entry name" value="T2SSL"/>
    <property type="match status" value="1"/>
</dbReference>
<dbReference type="PIRSF" id="PIRSF015761">
    <property type="entry name" value="Protein_L"/>
    <property type="match status" value="1"/>
</dbReference>
<comment type="caution">
    <text evidence="13">The sequence shown here is derived from an EMBL/GenBank/DDBJ whole genome shotgun (WGS) entry which is preliminary data.</text>
</comment>
<dbReference type="InterPro" id="IPR025691">
    <property type="entry name" value="GspL_pp_dom"/>
</dbReference>
<feature type="domain" description="GspL cytoplasmic actin-ATPase-like" evidence="11">
    <location>
        <begin position="5"/>
        <end position="235"/>
    </location>
</feature>
<dbReference type="RefSeq" id="WP_345335798.1">
    <property type="nucleotide sequence ID" value="NZ_BAABJZ010000085.1"/>
</dbReference>
<evidence type="ECO:0000256" key="8">
    <source>
        <dbReference type="ARBA" id="ARBA00022989"/>
    </source>
</evidence>
<reference evidence="14" key="1">
    <citation type="journal article" date="2019" name="Int. J. Syst. Evol. Microbiol.">
        <title>The Global Catalogue of Microorganisms (GCM) 10K type strain sequencing project: providing services to taxonomists for standard genome sequencing and annotation.</title>
        <authorList>
            <consortium name="The Broad Institute Genomics Platform"/>
            <consortium name="The Broad Institute Genome Sequencing Center for Infectious Disease"/>
            <person name="Wu L."/>
            <person name="Ma J."/>
        </authorList>
    </citation>
    <scope>NUCLEOTIDE SEQUENCE [LARGE SCALE GENOMIC DNA]</scope>
    <source>
        <strain evidence="14">JCM 18401</strain>
    </source>
</reference>
<dbReference type="Gene3D" id="3.30.420.380">
    <property type="match status" value="1"/>
</dbReference>
<keyword evidence="3 10" id="KW-0813">Transport</keyword>
<comment type="similarity">
    <text evidence="2 10">Belongs to the GSP L family.</text>
</comment>
<evidence type="ECO:0000256" key="1">
    <source>
        <dbReference type="ARBA" id="ARBA00004377"/>
    </source>
</evidence>
<evidence type="ECO:0000256" key="4">
    <source>
        <dbReference type="ARBA" id="ARBA00022475"/>
    </source>
</evidence>
<keyword evidence="8" id="KW-1133">Transmembrane helix</keyword>
<accession>A0ABP9F3D5</accession>
<dbReference type="EMBL" id="BAABJZ010000085">
    <property type="protein sequence ID" value="GAA4891264.1"/>
    <property type="molecule type" value="Genomic_DNA"/>
</dbReference>
<dbReference type="NCBIfam" id="TIGR01709">
    <property type="entry name" value="typeII_sec_gspL"/>
    <property type="match status" value="1"/>
</dbReference>
<protein>
    <recommendedName>
        <fullName evidence="10">Type II secretion system protein L</fullName>
        <shortName evidence="10">T2SS protein L</shortName>
    </recommendedName>
</protein>
<keyword evidence="14" id="KW-1185">Reference proteome</keyword>
<feature type="domain" description="GspL periplasmic" evidence="12">
    <location>
        <begin position="241"/>
        <end position="394"/>
    </location>
</feature>
<keyword evidence="7 10" id="KW-0653">Protein transport</keyword>
<sequence>MSERLVVRLGSHARQPIPWITWSDEQRGVISSGVLPDAFALSTLAERAGGRPVDVLVDASAVTLTEVTLPAKAQRQAAKAVPFMLEEGLAEDVEALHFITGARHGEQLSVAVVSHRQMALWQTWLADADLPCKRMVPDVLALPRLDDTALSLLQLESQLLLRTGDSAGQVLEPDWLDALQDRLVLPVGQPWALFSPYELPEGIAVEPQPFELPMECLCKGFAKAPVNLMSGPYAPARELGKAVQIWAKVGIAASVLFVLGLIHNGVTVYQLNQQQKALSEEQTRIYRQLFPNEQRVVNPASQLRAKLRGLGGGSGGELMAMLAKLEPAFKAQPEVRPEGLRFDATRGEVRLQLMGKDFAQFEQFRETASRDFTVETGALNNDEQGVTGTVTVKAK</sequence>
<dbReference type="SUPFAM" id="SSF53067">
    <property type="entry name" value="Actin-like ATPase domain"/>
    <property type="match status" value="2"/>
</dbReference>
<dbReference type="Gene3D" id="3.30.420.370">
    <property type="match status" value="1"/>
</dbReference>
<dbReference type="CDD" id="cd24017">
    <property type="entry name" value="ASKHA_T2SSL_N"/>
    <property type="match status" value="1"/>
</dbReference>
<comment type="function">
    <text evidence="10">Inner membrane component of the type II secretion system required for the energy-dependent secretion of extracellular factors such as proteases and toxins from the periplasm.</text>
</comment>
<dbReference type="InterPro" id="IPR007812">
    <property type="entry name" value="T2SS_protein-GspL"/>
</dbReference>
<keyword evidence="5" id="KW-0997">Cell inner membrane</keyword>
<dbReference type="InterPro" id="IPR043129">
    <property type="entry name" value="ATPase_NBD"/>
</dbReference>
<proteinExistence type="inferred from homology"/>
<evidence type="ECO:0000259" key="12">
    <source>
        <dbReference type="Pfam" id="PF12693"/>
    </source>
</evidence>
<organism evidence="13 14">
    <name type="scientific">Ferrimonas pelagia</name>
    <dbReference type="NCBI Taxonomy" id="1177826"/>
    <lineage>
        <taxon>Bacteria</taxon>
        <taxon>Pseudomonadati</taxon>
        <taxon>Pseudomonadota</taxon>
        <taxon>Gammaproteobacteria</taxon>
        <taxon>Alteromonadales</taxon>
        <taxon>Ferrimonadaceae</taxon>
        <taxon>Ferrimonas</taxon>
    </lineage>
</organism>
<dbReference type="InterPro" id="IPR024230">
    <property type="entry name" value="GspL_cyto_dom"/>
</dbReference>
<keyword evidence="9" id="KW-0472">Membrane</keyword>
<name>A0ABP9F3D5_9GAMM</name>
<keyword evidence="4" id="KW-1003">Cell membrane</keyword>
<dbReference type="Pfam" id="PF12693">
    <property type="entry name" value="GspL_C"/>
    <property type="match status" value="1"/>
</dbReference>
<evidence type="ECO:0000313" key="14">
    <source>
        <dbReference type="Proteomes" id="UP001499988"/>
    </source>
</evidence>
<evidence type="ECO:0000256" key="2">
    <source>
        <dbReference type="ARBA" id="ARBA00005318"/>
    </source>
</evidence>
<gene>
    <name evidence="13" type="primary">gspL</name>
    <name evidence="13" type="ORF">GCM10023333_25640</name>
</gene>
<dbReference type="Gene3D" id="3.30.1360.100">
    <property type="entry name" value="General secretion pathway protein M, EpsM"/>
    <property type="match status" value="1"/>
</dbReference>